<dbReference type="EMBL" id="ADMT01000147">
    <property type="protein sequence ID" value="EFF82934.1"/>
    <property type="molecule type" value="Genomic_DNA"/>
</dbReference>
<dbReference type="InterPro" id="IPR051044">
    <property type="entry name" value="MAG_DAG_Lipase"/>
</dbReference>
<accession>D4XPI1</accession>
<dbReference type="Pfam" id="PF12146">
    <property type="entry name" value="Hydrolase_4"/>
    <property type="match status" value="1"/>
</dbReference>
<proteinExistence type="predicted"/>
<dbReference type="GO" id="GO:0016787">
    <property type="term" value="F:hydrolase activity"/>
    <property type="evidence" value="ECO:0007669"/>
    <property type="project" value="UniProtKB-KW"/>
</dbReference>
<dbReference type="AlphaFoldDB" id="D4XPI1"/>
<dbReference type="Gene3D" id="3.40.50.1820">
    <property type="entry name" value="alpha/beta hydrolase"/>
    <property type="match status" value="1"/>
</dbReference>
<comment type="caution">
    <text evidence="2">The sequence shown here is derived from an EMBL/GenBank/DDBJ whole genome shotgun (WGS) entry which is preliminary data.</text>
</comment>
<reference evidence="3" key="1">
    <citation type="submission" date="2010-03" db="EMBL/GenBank/DDBJ databases">
        <title>Complete sequence of Mobiluncus curtisii ATCC 43063.</title>
        <authorList>
            <person name="Muzny D."/>
            <person name="Qin X."/>
            <person name="Deng J."/>
            <person name="Jiang H."/>
            <person name="Liu Y."/>
            <person name="Qu J."/>
            <person name="Song X.-Z."/>
            <person name="Zhang L."/>
            <person name="Thornton R."/>
            <person name="Coyle M."/>
            <person name="Francisco L."/>
            <person name="Jackson L."/>
            <person name="Javaid M."/>
            <person name="Korchina V."/>
            <person name="Kovar C."/>
            <person name="Mata R."/>
            <person name="Mathew T."/>
            <person name="Ngo R."/>
            <person name="Nguyen L."/>
            <person name="Nguyen N."/>
            <person name="Okwuonu G."/>
            <person name="Ongeri F."/>
            <person name="Pham C."/>
            <person name="Simmons D."/>
            <person name="Wilczek-Boney K."/>
            <person name="Hale W."/>
            <person name="Jakkamsetti A."/>
            <person name="Pham P."/>
            <person name="Ruth R."/>
            <person name="San Lucas F."/>
            <person name="Warren J."/>
            <person name="Zhang J."/>
            <person name="Zhao Z."/>
            <person name="Zhou C."/>
            <person name="Zhu D."/>
            <person name="Lee S."/>
            <person name="Bess C."/>
            <person name="Blankenburg K."/>
            <person name="Forbes L."/>
            <person name="Fu Q."/>
            <person name="Gubbala S."/>
            <person name="Hirani K."/>
            <person name="Jayaseelan J.C."/>
            <person name="Lara F."/>
            <person name="Munidasa M."/>
            <person name="Palculict T."/>
            <person name="Patil S."/>
            <person name="Pu L.-L."/>
            <person name="Saada N."/>
            <person name="Tang L."/>
            <person name="Weissenberger G."/>
            <person name="Zhu Y."/>
            <person name="Hemphill L."/>
            <person name="Shang Y."/>
            <person name="Youmans B."/>
            <person name="Ayvaz T."/>
            <person name="Ross M."/>
            <person name="Santibanez J."/>
            <person name="Aqrawi P."/>
            <person name="Gross S."/>
            <person name="Joshi V."/>
            <person name="Fowler G."/>
            <person name="Nazareth L."/>
            <person name="Reid J."/>
            <person name="Worley K."/>
            <person name="Petrosino J."/>
            <person name="Highlander S."/>
            <person name="Gibbs R."/>
            <person name="Gibbs R."/>
        </authorList>
    </citation>
    <scope>NUCLEOTIDE SEQUENCE [LARGE SCALE GENOMIC DNA]</scope>
    <source>
        <strain evidence="3">ATCC 19194</strain>
    </source>
</reference>
<dbReference type="Proteomes" id="UP000003085">
    <property type="component" value="Unassembled WGS sequence"/>
</dbReference>
<organism evidence="2 3">
    <name type="scientific">Acinetobacter haemolyticus ATCC 19194</name>
    <dbReference type="NCBI Taxonomy" id="707232"/>
    <lineage>
        <taxon>Bacteria</taxon>
        <taxon>Pseudomonadati</taxon>
        <taxon>Pseudomonadota</taxon>
        <taxon>Gammaproteobacteria</taxon>
        <taxon>Moraxellales</taxon>
        <taxon>Moraxellaceae</taxon>
        <taxon>Acinetobacter</taxon>
    </lineage>
</organism>
<evidence type="ECO:0000313" key="3">
    <source>
        <dbReference type="Proteomes" id="UP000003085"/>
    </source>
</evidence>
<evidence type="ECO:0000313" key="2">
    <source>
        <dbReference type="EMBL" id="EFF82934.1"/>
    </source>
</evidence>
<dbReference type="SUPFAM" id="SSF53474">
    <property type="entry name" value="alpha/beta-Hydrolases"/>
    <property type="match status" value="1"/>
</dbReference>
<dbReference type="PANTHER" id="PTHR11614">
    <property type="entry name" value="PHOSPHOLIPASE-RELATED"/>
    <property type="match status" value="1"/>
</dbReference>
<protein>
    <submittedName>
        <fullName evidence="2">Hydrolase, alpha/beta domain protein</fullName>
    </submittedName>
</protein>
<keyword evidence="2" id="KW-0378">Hydrolase</keyword>
<feature type="domain" description="Serine aminopeptidase S33" evidence="1">
    <location>
        <begin position="57"/>
        <end position="263"/>
    </location>
</feature>
<sequence>MVVINKFGLNIKMNSLNLHTYQPDILGDDYQQLTLNFADDYDGKVVATLVRKKANQATKKAVLYIHGFADYFFQTEMAEQFNQQGYDFYALDLRKYGRSKLPHQKLYYVLDLREYDAEISKALEIIGQENHNQVLLAGHSTGGLITTLYAAHYPDHRLIKAVWANSPFYDFYKSTIEKKVGIPLLSKVGKRLPNAKFPSGLNQWYTPSLHKAFYGEWDFNLNWKPKSVPFVRLCFVHAIHEAQKEIHHGIHLNVPILIMHSHQSKYPKKWGIDAQQSDVILDVKDMTHNAKKMKGDVQTLAIQNGLHDLVLSAPTVRTEVYQQLFQWLDQKIN</sequence>
<name>D4XPI1_ACIHA</name>
<dbReference type="ESTHER" id="aciha-d4xpi1">
    <property type="family name" value="Monoglyceridelipase_lysophospholip"/>
</dbReference>
<dbReference type="HOGENOM" id="CLU_051796_0_0_6"/>
<dbReference type="InterPro" id="IPR022742">
    <property type="entry name" value="Hydrolase_4"/>
</dbReference>
<dbReference type="InterPro" id="IPR029058">
    <property type="entry name" value="AB_hydrolase_fold"/>
</dbReference>
<evidence type="ECO:0000259" key="1">
    <source>
        <dbReference type="Pfam" id="PF12146"/>
    </source>
</evidence>
<gene>
    <name evidence="2" type="ORF">HMP0015_1623</name>
</gene>